<evidence type="ECO:0000313" key="2">
    <source>
        <dbReference type="Proteomes" id="UP001219525"/>
    </source>
</evidence>
<evidence type="ECO:0000313" key="1">
    <source>
        <dbReference type="EMBL" id="KAJ7203625.1"/>
    </source>
</evidence>
<comment type="caution">
    <text evidence="1">The sequence shown here is derived from an EMBL/GenBank/DDBJ whole genome shotgun (WGS) entry which is preliminary data.</text>
</comment>
<organism evidence="1 2">
    <name type="scientific">Mycena pura</name>
    <dbReference type="NCBI Taxonomy" id="153505"/>
    <lineage>
        <taxon>Eukaryota</taxon>
        <taxon>Fungi</taxon>
        <taxon>Dikarya</taxon>
        <taxon>Basidiomycota</taxon>
        <taxon>Agaricomycotina</taxon>
        <taxon>Agaricomycetes</taxon>
        <taxon>Agaricomycetidae</taxon>
        <taxon>Agaricales</taxon>
        <taxon>Marasmiineae</taxon>
        <taxon>Mycenaceae</taxon>
        <taxon>Mycena</taxon>
    </lineage>
</organism>
<sequence length="141" mass="15958">MFAHLPSGVILIRVPDGVKVTERSAEVSKKTIALFTELLREKAWVMRMTHAVYCQPRSSQTQTSDAWCDRCATFLHLGPFPRLMACTLCPTTVLAIQSSLRSWLMVEYPAPHAFDAFRFARLRTDAGKDEGARARSTRSRR</sequence>
<reference evidence="1" key="1">
    <citation type="submission" date="2023-03" db="EMBL/GenBank/DDBJ databases">
        <title>Massive genome expansion in bonnet fungi (Mycena s.s.) driven by repeated elements and novel gene families across ecological guilds.</title>
        <authorList>
            <consortium name="Lawrence Berkeley National Laboratory"/>
            <person name="Harder C.B."/>
            <person name="Miyauchi S."/>
            <person name="Viragh M."/>
            <person name="Kuo A."/>
            <person name="Thoen E."/>
            <person name="Andreopoulos B."/>
            <person name="Lu D."/>
            <person name="Skrede I."/>
            <person name="Drula E."/>
            <person name="Henrissat B."/>
            <person name="Morin E."/>
            <person name="Kohler A."/>
            <person name="Barry K."/>
            <person name="LaButti K."/>
            <person name="Morin E."/>
            <person name="Salamov A."/>
            <person name="Lipzen A."/>
            <person name="Mereny Z."/>
            <person name="Hegedus B."/>
            <person name="Baldrian P."/>
            <person name="Stursova M."/>
            <person name="Weitz H."/>
            <person name="Taylor A."/>
            <person name="Grigoriev I.V."/>
            <person name="Nagy L.G."/>
            <person name="Martin F."/>
            <person name="Kauserud H."/>
        </authorList>
    </citation>
    <scope>NUCLEOTIDE SEQUENCE</scope>
    <source>
        <strain evidence="1">9144</strain>
    </source>
</reference>
<proteinExistence type="predicted"/>
<dbReference type="AlphaFoldDB" id="A0AAD6YDA2"/>
<name>A0AAD6YDA2_9AGAR</name>
<dbReference type="Proteomes" id="UP001219525">
    <property type="component" value="Unassembled WGS sequence"/>
</dbReference>
<dbReference type="EMBL" id="JARJCW010000050">
    <property type="protein sequence ID" value="KAJ7203625.1"/>
    <property type="molecule type" value="Genomic_DNA"/>
</dbReference>
<protein>
    <submittedName>
        <fullName evidence="1">Uncharacterized protein</fullName>
    </submittedName>
</protein>
<gene>
    <name evidence="1" type="ORF">GGX14DRAFT_570080</name>
</gene>
<accession>A0AAD6YDA2</accession>
<keyword evidence="2" id="KW-1185">Reference proteome</keyword>